<dbReference type="EMBL" id="JBHRYQ010000001">
    <property type="protein sequence ID" value="MFC3811299.1"/>
    <property type="molecule type" value="Genomic_DNA"/>
</dbReference>
<dbReference type="GO" id="GO:0016746">
    <property type="term" value="F:acyltransferase activity"/>
    <property type="evidence" value="ECO:0007669"/>
    <property type="project" value="UniProtKB-KW"/>
</dbReference>
<sequence length="162" mass="18221">MDFVQIYKELYPAVAQIYLEGIQTGMATFETQVPTWEHWDQNHLPFGRIGLFCEGKLKAWGTLTPVSKRKAYAGVAEVSVYVSSEAQGKGCGTLILEKLIEISEQHNIWTLQSGIMSQNLASIKLHEKCGFRTIGFREKVALLNGVWTDNTLMERRSKIVGV</sequence>
<dbReference type="PANTHER" id="PTHR43072">
    <property type="entry name" value="N-ACETYLTRANSFERASE"/>
    <property type="match status" value="1"/>
</dbReference>
<dbReference type="InterPro" id="IPR000182">
    <property type="entry name" value="GNAT_dom"/>
</dbReference>
<evidence type="ECO:0000256" key="1">
    <source>
        <dbReference type="ARBA" id="ARBA00022679"/>
    </source>
</evidence>
<dbReference type="Gene3D" id="3.40.630.30">
    <property type="match status" value="1"/>
</dbReference>
<dbReference type="SUPFAM" id="SSF55729">
    <property type="entry name" value="Acyl-CoA N-acyltransferases (Nat)"/>
    <property type="match status" value="1"/>
</dbReference>
<dbReference type="PANTHER" id="PTHR43072:SF23">
    <property type="entry name" value="UPF0039 PROTEIN C11D3.02C"/>
    <property type="match status" value="1"/>
</dbReference>
<dbReference type="RefSeq" id="WP_379838140.1">
    <property type="nucleotide sequence ID" value="NZ_JBHRYQ010000001.1"/>
</dbReference>
<evidence type="ECO:0000259" key="3">
    <source>
        <dbReference type="PROSITE" id="PS51186"/>
    </source>
</evidence>
<keyword evidence="1 4" id="KW-0808">Transferase</keyword>
<keyword evidence="5" id="KW-1185">Reference proteome</keyword>
<dbReference type="CDD" id="cd04301">
    <property type="entry name" value="NAT_SF"/>
    <property type="match status" value="1"/>
</dbReference>
<dbReference type="EC" id="2.3.-.-" evidence="4"/>
<feature type="domain" description="N-acetyltransferase" evidence="3">
    <location>
        <begin position="1"/>
        <end position="153"/>
    </location>
</feature>
<gene>
    <name evidence="4" type="ORF">ACFOOI_11605</name>
</gene>
<accession>A0ABV7YVA4</accession>
<organism evidence="4 5">
    <name type="scientific">Lacihabitans lacunae</name>
    <dbReference type="NCBI Taxonomy" id="1028214"/>
    <lineage>
        <taxon>Bacteria</taxon>
        <taxon>Pseudomonadati</taxon>
        <taxon>Bacteroidota</taxon>
        <taxon>Cytophagia</taxon>
        <taxon>Cytophagales</taxon>
        <taxon>Leadbetterellaceae</taxon>
        <taxon>Lacihabitans</taxon>
    </lineage>
</organism>
<name>A0ABV7YVA4_9BACT</name>
<evidence type="ECO:0000313" key="4">
    <source>
        <dbReference type="EMBL" id="MFC3811299.1"/>
    </source>
</evidence>
<evidence type="ECO:0000256" key="2">
    <source>
        <dbReference type="ARBA" id="ARBA00023315"/>
    </source>
</evidence>
<protein>
    <submittedName>
        <fullName evidence="4">GNAT family N-acetyltransferase</fullName>
        <ecNumber evidence="4">2.3.-.-</ecNumber>
    </submittedName>
</protein>
<dbReference type="Pfam" id="PF00583">
    <property type="entry name" value="Acetyltransf_1"/>
    <property type="match status" value="1"/>
</dbReference>
<proteinExistence type="predicted"/>
<dbReference type="InterPro" id="IPR016181">
    <property type="entry name" value="Acyl_CoA_acyltransferase"/>
</dbReference>
<dbReference type="PROSITE" id="PS51186">
    <property type="entry name" value="GNAT"/>
    <property type="match status" value="1"/>
</dbReference>
<keyword evidence="2 4" id="KW-0012">Acyltransferase</keyword>
<evidence type="ECO:0000313" key="5">
    <source>
        <dbReference type="Proteomes" id="UP001595616"/>
    </source>
</evidence>
<comment type="caution">
    <text evidence="4">The sequence shown here is derived from an EMBL/GenBank/DDBJ whole genome shotgun (WGS) entry which is preliminary data.</text>
</comment>
<dbReference type="Proteomes" id="UP001595616">
    <property type="component" value="Unassembled WGS sequence"/>
</dbReference>
<reference evidence="5" key="1">
    <citation type="journal article" date="2019" name="Int. J. Syst. Evol. Microbiol.">
        <title>The Global Catalogue of Microorganisms (GCM) 10K type strain sequencing project: providing services to taxonomists for standard genome sequencing and annotation.</title>
        <authorList>
            <consortium name="The Broad Institute Genomics Platform"/>
            <consortium name="The Broad Institute Genome Sequencing Center for Infectious Disease"/>
            <person name="Wu L."/>
            <person name="Ma J."/>
        </authorList>
    </citation>
    <scope>NUCLEOTIDE SEQUENCE [LARGE SCALE GENOMIC DNA]</scope>
    <source>
        <strain evidence="5">CECT 7956</strain>
    </source>
</reference>